<comment type="caution">
    <text evidence="1">The sequence shown here is derived from an EMBL/GenBank/DDBJ whole genome shotgun (WGS) entry which is preliminary data.</text>
</comment>
<keyword evidence="2" id="KW-1185">Reference proteome</keyword>
<evidence type="ECO:0000313" key="1">
    <source>
        <dbReference type="EMBL" id="KAJ8669644.1"/>
    </source>
</evidence>
<gene>
    <name evidence="1" type="ORF">QAD02_000903</name>
</gene>
<protein>
    <submittedName>
        <fullName evidence="1">Uncharacterized protein</fullName>
    </submittedName>
</protein>
<dbReference type="EMBL" id="CM056743">
    <property type="protein sequence ID" value="KAJ8669644.1"/>
    <property type="molecule type" value="Genomic_DNA"/>
</dbReference>
<proteinExistence type="predicted"/>
<accession>A0ACC2NEX5</accession>
<evidence type="ECO:0000313" key="2">
    <source>
        <dbReference type="Proteomes" id="UP001239111"/>
    </source>
</evidence>
<name>A0ACC2NEX5_9HYME</name>
<reference evidence="1" key="1">
    <citation type="submission" date="2023-04" db="EMBL/GenBank/DDBJ databases">
        <title>A chromosome-level genome assembly of the parasitoid wasp Eretmocerus hayati.</title>
        <authorList>
            <person name="Zhong Y."/>
            <person name="Liu S."/>
            <person name="Liu Y."/>
        </authorList>
    </citation>
    <scope>NUCLEOTIDE SEQUENCE</scope>
    <source>
        <strain evidence="1">ZJU_SS_LIU_2023</strain>
    </source>
</reference>
<sequence length="177" mass="20353">MPQRRESVVFNGSVHFLRKGVHEHHLEIPIPIYLIPDSGFSAGRFLRKPYQKAPYAPIEDRIFNIRLGAARKVVERGFESADEEYHNERLLEDEVRNELHDSEGVNIDGQAPMPAEVRDFVRRRVQTPVVIEFIDLTGDETIPPSKPSQESVVYVTRNDTHETKMPDTVDPGMEFFV</sequence>
<organism evidence="1 2">
    <name type="scientific">Eretmocerus hayati</name>
    <dbReference type="NCBI Taxonomy" id="131215"/>
    <lineage>
        <taxon>Eukaryota</taxon>
        <taxon>Metazoa</taxon>
        <taxon>Ecdysozoa</taxon>
        <taxon>Arthropoda</taxon>
        <taxon>Hexapoda</taxon>
        <taxon>Insecta</taxon>
        <taxon>Pterygota</taxon>
        <taxon>Neoptera</taxon>
        <taxon>Endopterygota</taxon>
        <taxon>Hymenoptera</taxon>
        <taxon>Apocrita</taxon>
        <taxon>Proctotrupomorpha</taxon>
        <taxon>Chalcidoidea</taxon>
        <taxon>Aphelinidae</taxon>
        <taxon>Aphelininae</taxon>
        <taxon>Eretmocerus</taxon>
    </lineage>
</organism>
<dbReference type="Proteomes" id="UP001239111">
    <property type="component" value="Chromosome 3"/>
</dbReference>